<feature type="domain" description="Resolvase/invertase-type recombinase catalytic" evidence="6">
    <location>
        <begin position="2"/>
        <end position="32"/>
    </location>
</feature>
<dbReference type="EMBL" id="AODM01000056">
    <property type="protein sequence ID" value="EUJ48965.1"/>
    <property type="molecule type" value="Genomic_DNA"/>
</dbReference>
<feature type="active site" description="O-(5'-phospho-DNA)-serine intermediate" evidence="4 5">
    <location>
        <position position="10"/>
    </location>
</feature>
<protein>
    <recommendedName>
        <fullName evidence="6">Resolvase/invertase-type recombinase catalytic domain-containing protein</fullName>
    </recommendedName>
</protein>
<organism evidence="7 8">
    <name type="scientific">Listeria fleischmannii FSL S10-1203</name>
    <dbReference type="NCBI Taxonomy" id="1265822"/>
    <lineage>
        <taxon>Bacteria</taxon>
        <taxon>Bacillati</taxon>
        <taxon>Bacillota</taxon>
        <taxon>Bacilli</taxon>
        <taxon>Bacillales</taxon>
        <taxon>Listeriaceae</taxon>
        <taxon>Listeria</taxon>
    </lineage>
</organism>
<evidence type="ECO:0000313" key="7">
    <source>
        <dbReference type="EMBL" id="EUJ48965.1"/>
    </source>
</evidence>
<dbReference type="InterPro" id="IPR006119">
    <property type="entry name" value="Resolv_N"/>
</dbReference>
<name>W7DH61_9LIST</name>
<keyword evidence="3" id="KW-0233">DNA recombination</keyword>
<sequence>MEKIGYIRVSSTEQNIHRQVEQLSHCQKVFMK</sequence>
<keyword evidence="1" id="KW-0229">DNA integration</keyword>
<dbReference type="SUPFAM" id="SSF53041">
    <property type="entry name" value="Resolvase-like"/>
    <property type="match status" value="1"/>
</dbReference>
<dbReference type="InterPro" id="IPR036162">
    <property type="entry name" value="Resolvase-like_N_sf"/>
</dbReference>
<proteinExistence type="predicted"/>
<dbReference type="PROSITE" id="PS51736">
    <property type="entry name" value="RECOMBINASES_3"/>
    <property type="match status" value="1"/>
</dbReference>
<evidence type="ECO:0000256" key="4">
    <source>
        <dbReference type="PIRSR" id="PIRSR606118-50"/>
    </source>
</evidence>
<dbReference type="AlphaFoldDB" id="W7DH61"/>
<dbReference type="InterPro" id="IPR006118">
    <property type="entry name" value="Recombinase_CS"/>
</dbReference>
<evidence type="ECO:0000256" key="3">
    <source>
        <dbReference type="ARBA" id="ARBA00023172"/>
    </source>
</evidence>
<dbReference type="GO" id="GO:0003677">
    <property type="term" value="F:DNA binding"/>
    <property type="evidence" value="ECO:0007669"/>
    <property type="project" value="UniProtKB-KW"/>
</dbReference>
<reference evidence="7 8" key="1">
    <citation type="submission" date="2012-12" db="EMBL/GenBank/DDBJ databases">
        <title>Novel taxa of Listeriaceae from agricultural environments in the United States.</title>
        <authorList>
            <person name="den Bakker H.C."/>
            <person name="Allred A."/>
            <person name="Warchocki S."/>
            <person name="Wright E.M."/>
            <person name="Burrell A."/>
            <person name="Nightingale K.K."/>
            <person name="Kephart D."/>
            <person name="Wiedmann M."/>
        </authorList>
    </citation>
    <scope>NUCLEOTIDE SEQUENCE [LARGE SCALE GENOMIC DNA]</scope>
    <source>
        <strain evidence="7 8">FSL S10-1203</strain>
    </source>
</reference>
<evidence type="ECO:0000259" key="6">
    <source>
        <dbReference type="PROSITE" id="PS51736"/>
    </source>
</evidence>
<keyword evidence="2" id="KW-0238">DNA-binding</keyword>
<comment type="caution">
    <text evidence="7">The sequence shown here is derived from an EMBL/GenBank/DDBJ whole genome shotgun (WGS) entry which is preliminary data.</text>
</comment>
<evidence type="ECO:0000256" key="5">
    <source>
        <dbReference type="PROSITE-ProRule" id="PRU10137"/>
    </source>
</evidence>
<gene>
    <name evidence="7" type="ORF">MCOL2_16362</name>
</gene>
<evidence type="ECO:0000256" key="1">
    <source>
        <dbReference type="ARBA" id="ARBA00022908"/>
    </source>
</evidence>
<evidence type="ECO:0000313" key="8">
    <source>
        <dbReference type="Proteomes" id="UP000019241"/>
    </source>
</evidence>
<accession>W7DH61</accession>
<evidence type="ECO:0000256" key="2">
    <source>
        <dbReference type="ARBA" id="ARBA00023125"/>
    </source>
</evidence>
<dbReference type="PROSITE" id="PS00397">
    <property type="entry name" value="RECOMBINASES_1"/>
    <property type="match status" value="1"/>
</dbReference>
<dbReference type="Proteomes" id="UP000019241">
    <property type="component" value="Unassembled WGS sequence"/>
</dbReference>
<dbReference type="GO" id="GO:0015074">
    <property type="term" value="P:DNA integration"/>
    <property type="evidence" value="ECO:0007669"/>
    <property type="project" value="UniProtKB-KW"/>
</dbReference>
<dbReference type="GO" id="GO:0000150">
    <property type="term" value="F:DNA strand exchange activity"/>
    <property type="evidence" value="ECO:0007669"/>
    <property type="project" value="InterPro"/>
</dbReference>